<evidence type="ECO:0000313" key="2">
    <source>
        <dbReference type="Proteomes" id="UP000316726"/>
    </source>
</evidence>
<keyword evidence="2" id="KW-1185">Reference proteome</keyword>
<sequence length="178" mass="19658">MGFLKLASKLCGSAGTCFSPQNSQGAAVETKRVPQGKSACQATKADKAEADVQVKWKNDKWGRKRVVDPEKEVEFTDLSVAKPSPAVVDVFVDHESFSEHTPGGFQVDKSVFLDKENSYFVEAQAGRGIPKTPPPPSDFNGIPNGLRRYSEFKGITTHETPFEERIERALKELDENNK</sequence>
<evidence type="ECO:0000313" key="1">
    <source>
        <dbReference type="EMBL" id="QDZ19807.1"/>
    </source>
</evidence>
<accession>A0A5B8MHB1</accession>
<proteinExistence type="predicted"/>
<dbReference type="AlphaFoldDB" id="A0A5B8MHB1"/>
<organism evidence="1 2">
    <name type="scientific">Chloropicon primus</name>
    <dbReference type="NCBI Taxonomy" id="1764295"/>
    <lineage>
        <taxon>Eukaryota</taxon>
        <taxon>Viridiplantae</taxon>
        <taxon>Chlorophyta</taxon>
        <taxon>Chloropicophyceae</taxon>
        <taxon>Chloropicales</taxon>
        <taxon>Chloropicaceae</taxon>
        <taxon>Chloropicon</taxon>
    </lineage>
</organism>
<dbReference type="Proteomes" id="UP000316726">
    <property type="component" value="Chromosome 3"/>
</dbReference>
<dbReference type="OrthoDB" id="1925835at2759"/>
<reference evidence="1 2" key="1">
    <citation type="submission" date="2018-07" db="EMBL/GenBank/DDBJ databases">
        <title>The complete nuclear genome of the prasinophyte Chloropicon primus (CCMP1205).</title>
        <authorList>
            <person name="Pombert J.-F."/>
            <person name="Otis C."/>
            <person name="Turmel M."/>
            <person name="Lemieux C."/>
        </authorList>
    </citation>
    <scope>NUCLEOTIDE SEQUENCE [LARGE SCALE GENOMIC DNA]</scope>
    <source>
        <strain evidence="1 2">CCMP1205</strain>
    </source>
</reference>
<gene>
    <name evidence="1" type="ORF">A3770_03p23250</name>
</gene>
<name>A0A5B8MHB1_9CHLO</name>
<protein>
    <submittedName>
        <fullName evidence="1">Uncharacterized protein</fullName>
    </submittedName>
</protein>
<dbReference type="EMBL" id="CP031036">
    <property type="protein sequence ID" value="QDZ19807.1"/>
    <property type="molecule type" value="Genomic_DNA"/>
</dbReference>